<organism evidence="1 2">
    <name type="scientific">Pseudobythopirellula maris</name>
    <dbReference type="NCBI Taxonomy" id="2527991"/>
    <lineage>
        <taxon>Bacteria</taxon>
        <taxon>Pseudomonadati</taxon>
        <taxon>Planctomycetota</taxon>
        <taxon>Planctomycetia</taxon>
        <taxon>Pirellulales</taxon>
        <taxon>Lacipirellulaceae</taxon>
        <taxon>Pseudobythopirellula</taxon>
    </lineage>
</organism>
<proteinExistence type="predicted"/>
<name>A0A5C5ZJY6_9BACT</name>
<accession>A0A5C5ZJY6</accession>
<reference evidence="1 2" key="1">
    <citation type="submission" date="2019-02" db="EMBL/GenBank/DDBJ databases">
        <title>Deep-cultivation of Planctomycetes and their phenomic and genomic characterization uncovers novel biology.</title>
        <authorList>
            <person name="Wiegand S."/>
            <person name="Jogler M."/>
            <person name="Boedeker C."/>
            <person name="Pinto D."/>
            <person name="Vollmers J."/>
            <person name="Rivas-Marin E."/>
            <person name="Kohn T."/>
            <person name="Peeters S.H."/>
            <person name="Heuer A."/>
            <person name="Rast P."/>
            <person name="Oberbeckmann S."/>
            <person name="Bunk B."/>
            <person name="Jeske O."/>
            <person name="Meyerdierks A."/>
            <person name="Storesund J.E."/>
            <person name="Kallscheuer N."/>
            <person name="Luecker S."/>
            <person name="Lage O.M."/>
            <person name="Pohl T."/>
            <person name="Merkel B.J."/>
            <person name="Hornburger P."/>
            <person name="Mueller R.-W."/>
            <person name="Bruemmer F."/>
            <person name="Labrenz M."/>
            <person name="Spormann A.M."/>
            <person name="Op Den Camp H."/>
            <person name="Overmann J."/>
            <person name="Amann R."/>
            <person name="Jetten M.S.M."/>
            <person name="Mascher T."/>
            <person name="Medema M.H."/>
            <person name="Devos D.P."/>
            <person name="Kaster A.-K."/>
            <person name="Ovreas L."/>
            <person name="Rohde M."/>
            <person name="Galperin M.Y."/>
            <person name="Jogler C."/>
        </authorList>
    </citation>
    <scope>NUCLEOTIDE SEQUENCE [LARGE SCALE GENOMIC DNA]</scope>
    <source>
        <strain evidence="1 2">Mal64</strain>
    </source>
</reference>
<dbReference type="EMBL" id="SJPQ01000003">
    <property type="protein sequence ID" value="TWT87357.1"/>
    <property type="molecule type" value="Genomic_DNA"/>
</dbReference>
<gene>
    <name evidence="1" type="ORF">Mal64_28960</name>
</gene>
<dbReference type="Pfam" id="PF22612">
    <property type="entry name" value="GH113"/>
    <property type="match status" value="2"/>
</dbReference>
<protein>
    <submittedName>
        <fullName evidence="1">Uncharacterized protein</fullName>
    </submittedName>
</protein>
<dbReference type="SUPFAM" id="SSF51445">
    <property type="entry name" value="(Trans)glycosidases"/>
    <property type="match status" value="1"/>
</dbReference>
<sequence length="384" mass="43057">MLLGPLTAQAVEPLGFVKGHSWGWVGVRGDYAGPEAAVSMQKLAATGADTVCIAFAANLTTYDNPHFTWGDDAPRMVSDDEVRRAVGLARENGLRVILKPTVNVDDGTWRAWIRFFRPLTEEELAAGQTGVENRWGDEPEFLEGQTKDLAKWEEFWGNFTSFLDHYARIAEETEADALCLGCEMSSTEEFVNEWRSAIARVRSVYSGPITYDINHGRENQLAFWDAVDFISVSGYYPTPPAGGATEDEAIQTTTPKAEIVASLERVRDELRAVSQRHGLPVLMIESGVCSVRGCARYPWTHPGDKPDSPTDQQEQAHYYAAFFEVFWDEPWFMGYAWWDWPARLYPESQAAEDRGFCVYGKQAESVLRAWYAKERVNAVAAEAP</sequence>
<dbReference type="Gene3D" id="3.20.20.80">
    <property type="entry name" value="Glycosidases"/>
    <property type="match status" value="1"/>
</dbReference>
<dbReference type="Proteomes" id="UP000315440">
    <property type="component" value="Unassembled WGS sequence"/>
</dbReference>
<evidence type="ECO:0000313" key="1">
    <source>
        <dbReference type="EMBL" id="TWT87357.1"/>
    </source>
</evidence>
<keyword evidence="2" id="KW-1185">Reference proteome</keyword>
<dbReference type="InterPro" id="IPR055151">
    <property type="entry name" value="GH113"/>
</dbReference>
<dbReference type="InterPro" id="IPR017853">
    <property type="entry name" value="GH"/>
</dbReference>
<comment type="caution">
    <text evidence="1">The sequence shown here is derived from an EMBL/GenBank/DDBJ whole genome shotgun (WGS) entry which is preliminary data.</text>
</comment>
<dbReference type="CDD" id="cd19608">
    <property type="entry name" value="GH113_mannanase-like"/>
    <property type="match status" value="1"/>
</dbReference>
<dbReference type="AlphaFoldDB" id="A0A5C5ZJY6"/>
<evidence type="ECO:0000313" key="2">
    <source>
        <dbReference type="Proteomes" id="UP000315440"/>
    </source>
</evidence>